<feature type="signal peptide" evidence="5">
    <location>
        <begin position="1"/>
        <end position="29"/>
    </location>
</feature>
<dbReference type="PANTHER" id="PTHR47359">
    <property type="entry name" value="PEPTIDOGLYCAN DL-ENDOPEPTIDASE CWLO"/>
    <property type="match status" value="1"/>
</dbReference>
<proteinExistence type="inferred from homology"/>
<dbReference type="InterPro" id="IPR000064">
    <property type="entry name" value="NLP_P60_dom"/>
</dbReference>
<feature type="chain" id="PRO_5033046723" evidence="5">
    <location>
        <begin position="30"/>
        <end position="335"/>
    </location>
</feature>
<comment type="similarity">
    <text evidence="1">Belongs to the peptidase C40 family.</text>
</comment>
<keyword evidence="5" id="KW-0732">Signal</keyword>
<dbReference type="Gene3D" id="3.90.1720.10">
    <property type="entry name" value="endopeptidase domain like (from Nostoc punctiforme)"/>
    <property type="match status" value="1"/>
</dbReference>
<evidence type="ECO:0000256" key="4">
    <source>
        <dbReference type="ARBA" id="ARBA00022807"/>
    </source>
</evidence>
<keyword evidence="2" id="KW-0645">Protease</keyword>
<dbReference type="PANTHER" id="PTHR47359:SF3">
    <property type="entry name" value="NLP_P60 DOMAIN-CONTAINING PROTEIN-RELATED"/>
    <property type="match status" value="1"/>
</dbReference>
<evidence type="ECO:0000313" key="8">
    <source>
        <dbReference type="Proteomes" id="UP000587527"/>
    </source>
</evidence>
<keyword evidence="4" id="KW-0788">Thiol protease</keyword>
<dbReference type="InterPro" id="IPR051794">
    <property type="entry name" value="PG_Endopeptidase_C40"/>
</dbReference>
<dbReference type="PROSITE" id="PS51935">
    <property type="entry name" value="NLPC_P60"/>
    <property type="match status" value="1"/>
</dbReference>
<dbReference type="SUPFAM" id="SSF54001">
    <property type="entry name" value="Cysteine proteinases"/>
    <property type="match status" value="1"/>
</dbReference>
<evidence type="ECO:0000313" key="7">
    <source>
        <dbReference type="EMBL" id="MBB5871079.1"/>
    </source>
</evidence>
<name>A0A841BV92_9ACTN</name>
<keyword evidence="8" id="KW-1185">Reference proteome</keyword>
<comment type="caution">
    <text evidence="7">The sequence shown here is derived from an EMBL/GenBank/DDBJ whole genome shotgun (WGS) entry which is preliminary data.</text>
</comment>
<dbReference type="GO" id="GO:0006508">
    <property type="term" value="P:proteolysis"/>
    <property type="evidence" value="ECO:0007669"/>
    <property type="project" value="UniProtKB-KW"/>
</dbReference>
<evidence type="ECO:0000256" key="5">
    <source>
        <dbReference type="SAM" id="SignalP"/>
    </source>
</evidence>
<evidence type="ECO:0000256" key="2">
    <source>
        <dbReference type="ARBA" id="ARBA00022670"/>
    </source>
</evidence>
<reference evidence="7 8" key="1">
    <citation type="submission" date="2020-08" db="EMBL/GenBank/DDBJ databases">
        <title>Sequencing the genomes of 1000 actinobacteria strains.</title>
        <authorList>
            <person name="Klenk H.-P."/>
        </authorList>
    </citation>
    <scope>NUCLEOTIDE SEQUENCE [LARGE SCALE GENOMIC DNA]</scope>
    <source>
        <strain evidence="7 8">DSM 45362</strain>
    </source>
</reference>
<evidence type="ECO:0000259" key="6">
    <source>
        <dbReference type="PROSITE" id="PS51935"/>
    </source>
</evidence>
<evidence type="ECO:0000256" key="3">
    <source>
        <dbReference type="ARBA" id="ARBA00022801"/>
    </source>
</evidence>
<dbReference type="EMBL" id="JACHMN010000002">
    <property type="protein sequence ID" value="MBB5871079.1"/>
    <property type="molecule type" value="Genomic_DNA"/>
</dbReference>
<feature type="domain" description="NlpC/P60" evidence="6">
    <location>
        <begin position="214"/>
        <end position="335"/>
    </location>
</feature>
<accession>A0A841BV92</accession>
<dbReference type="RefSeq" id="WP_312875306.1">
    <property type="nucleotide sequence ID" value="NZ_JACHMN010000002.1"/>
</dbReference>
<protein>
    <submittedName>
        <fullName evidence="7">Cell wall-associated NlpC family hydrolase</fullName>
    </submittedName>
</protein>
<dbReference type="Pfam" id="PF00877">
    <property type="entry name" value="NLPC_P60"/>
    <property type="match status" value="1"/>
</dbReference>
<keyword evidence="3 7" id="KW-0378">Hydrolase</keyword>
<dbReference type="AlphaFoldDB" id="A0A841BV92"/>
<evidence type="ECO:0000256" key="1">
    <source>
        <dbReference type="ARBA" id="ARBA00007074"/>
    </source>
</evidence>
<organism evidence="7 8">
    <name type="scientific">Allocatelliglobosispora scoriae</name>
    <dbReference type="NCBI Taxonomy" id="643052"/>
    <lineage>
        <taxon>Bacteria</taxon>
        <taxon>Bacillati</taxon>
        <taxon>Actinomycetota</taxon>
        <taxon>Actinomycetes</taxon>
        <taxon>Micromonosporales</taxon>
        <taxon>Micromonosporaceae</taxon>
        <taxon>Allocatelliglobosispora</taxon>
    </lineage>
</organism>
<dbReference type="GO" id="GO:0008234">
    <property type="term" value="F:cysteine-type peptidase activity"/>
    <property type="evidence" value="ECO:0007669"/>
    <property type="project" value="UniProtKB-KW"/>
</dbReference>
<sequence length="335" mass="36232">MVPLRRFYRGLLPLFVALTVVLVPSAVRADPSVAEIEKQIGDAWEKLEPIVEQYNKVHSQLTKNQKKARDLEAKIMPLQLSVSVALSQVGDLASDYYIRGGATSSLNALLNAPTPQDFINKIMMLDQLARMQSDKVAVAAKAKAGFDGQKAALDKLIAEQKAQDTDLAARKAVIQKEMDRLQKLRQQAYGNTSTGGSLRIGACPASFSGGTATADRGYKAAKRACALIGKPYVWGATGPNSYDCSGLTQEAWQAAGENLTHYTGDQWGESTSVSTPIPGDLVFFYGDRHHVGIFVGTDASGRRLMVHAPHSGDHVRMAYIGNMPLSPGGAYRRPK</sequence>
<gene>
    <name evidence="7" type="ORF">F4553_004458</name>
</gene>
<dbReference type="Proteomes" id="UP000587527">
    <property type="component" value="Unassembled WGS sequence"/>
</dbReference>
<dbReference type="InterPro" id="IPR038765">
    <property type="entry name" value="Papain-like_cys_pep_sf"/>
</dbReference>
<dbReference type="Gene3D" id="6.10.250.3150">
    <property type="match status" value="1"/>
</dbReference>